<dbReference type="PANTHER" id="PTHR31151">
    <property type="entry name" value="PROLINE-TRNA LIGASE (DUF1680)"/>
    <property type="match status" value="1"/>
</dbReference>
<proteinExistence type="predicted"/>
<evidence type="ECO:0000256" key="1">
    <source>
        <dbReference type="SAM" id="SignalP"/>
    </source>
</evidence>
<comment type="caution">
    <text evidence="2">The sequence shown here is derived from an EMBL/GenBank/DDBJ whole genome shotgun (WGS) entry which is preliminary data.</text>
</comment>
<sequence>MSPHRSTGWCRTTSSMSTVAILLASSCLSAAASNSLVARVLEPLPLGSISPEGWLQDQLQLMSDGLAGHEHDFYNYVSDSSWLGGSSEYSNLNEGLPYWFNGLVPLAYGLNDQGLKNQVSKTVNYVLSHQQSDGWIGPETDNSTRNFWGRYPFFLGLAQLAEAENGTDTSTQILDSMHKFITLMHSMLEDNYLGYVAQKGQTVDDQWGRSRAADMILGLQWLYEHDPRGDAQIIFDCMDLLYEKANNWSSWYTDGEYIKQDLDTVPVNITQYYFPFEHGVNVGQGLKFGAVIRRFTGIDSFADSARTAVDWTFQYHGQPSGVVIADERLSGLSPVRGVELCSVVETIYSLSYLYQALGDVDFADRAELAAYNALPVMLTPDWWAHQYVAQTNQPISHTLSEDPFWNVDLEGQHFGLAPNYPCCTVNHPQGYPKFVSNSFVRSGDNGIAHALLGPTSVKTTTNSGVSVSISVDTLYPFAYELTYTVEADNDFDFYVRVPSWTSASSFVAINFGPHTKVQADSASGLHHLALSKGKTTILYSLATDIRVSDRANDTVSIYHGTLLYAIAPGENYTSYSSNYTGAPSGVEEYDIYPTSPWALAIDPSTLTYNGASPTSSLSKTIWSLNAPPVSITATACEIEWDLVGGYAPNPPLKADRKCKGNPLSIKLVPYGSAKLHIAEIPTMSLT</sequence>
<feature type="signal peptide" evidence="1">
    <location>
        <begin position="1"/>
        <end position="31"/>
    </location>
</feature>
<evidence type="ECO:0000313" key="3">
    <source>
        <dbReference type="Proteomes" id="UP001201262"/>
    </source>
</evidence>
<feature type="chain" id="PRO_5042004307" evidence="1">
    <location>
        <begin position="32"/>
        <end position="686"/>
    </location>
</feature>
<dbReference type="RefSeq" id="XP_046077919.1">
    <property type="nucleotide sequence ID" value="XM_046219627.1"/>
</dbReference>
<dbReference type="PANTHER" id="PTHR31151:SF0">
    <property type="entry name" value="PROLINE-TRNA LIGASE (DUF1680)"/>
    <property type="match status" value="1"/>
</dbReference>
<dbReference type="PROSITE" id="PS51257">
    <property type="entry name" value="PROKAR_LIPOPROTEIN"/>
    <property type="match status" value="1"/>
</dbReference>
<evidence type="ECO:0000313" key="2">
    <source>
        <dbReference type="EMBL" id="KAH8705298.1"/>
    </source>
</evidence>
<dbReference type="SUPFAM" id="SSF48208">
    <property type="entry name" value="Six-hairpin glycosidases"/>
    <property type="match status" value="1"/>
</dbReference>
<keyword evidence="3" id="KW-1185">Reference proteome</keyword>
<organism evidence="2 3">
    <name type="scientific">Talaromyces proteolyticus</name>
    <dbReference type="NCBI Taxonomy" id="1131652"/>
    <lineage>
        <taxon>Eukaryota</taxon>
        <taxon>Fungi</taxon>
        <taxon>Dikarya</taxon>
        <taxon>Ascomycota</taxon>
        <taxon>Pezizomycotina</taxon>
        <taxon>Eurotiomycetes</taxon>
        <taxon>Eurotiomycetidae</taxon>
        <taxon>Eurotiales</taxon>
        <taxon>Trichocomaceae</taxon>
        <taxon>Talaromyces</taxon>
        <taxon>Talaromyces sect. Bacilispori</taxon>
    </lineage>
</organism>
<dbReference type="InterPro" id="IPR008928">
    <property type="entry name" value="6-hairpin_glycosidase_sf"/>
</dbReference>
<keyword evidence="1" id="KW-0732">Signal</keyword>
<dbReference type="Proteomes" id="UP001201262">
    <property type="component" value="Unassembled WGS sequence"/>
</dbReference>
<name>A0AAD4Q656_9EURO</name>
<gene>
    <name evidence="2" type="ORF">BGW36DRAFT_421860</name>
</gene>
<dbReference type="GO" id="GO:0005975">
    <property type="term" value="P:carbohydrate metabolic process"/>
    <property type="evidence" value="ECO:0007669"/>
    <property type="project" value="InterPro"/>
</dbReference>
<protein>
    <submittedName>
        <fullName evidence="2">Uncharacterized protein</fullName>
    </submittedName>
</protein>
<accession>A0AAD4Q656</accession>
<dbReference type="GeneID" id="70249914"/>
<dbReference type="AlphaFoldDB" id="A0AAD4Q656"/>
<dbReference type="EMBL" id="JAJTJA010000001">
    <property type="protein sequence ID" value="KAH8705298.1"/>
    <property type="molecule type" value="Genomic_DNA"/>
</dbReference>
<reference evidence="2" key="1">
    <citation type="submission" date="2021-12" db="EMBL/GenBank/DDBJ databases">
        <title>Convergent genome expansion in fungi linked to evolution of root-endophyte symbiosis.</title>
        <authorList>
            <consortium name="DOE Joint Genome Institute"/>
            <person name="Ke Y.-H."/>
            <person name="Bonito G."/>
            <person name="Liao H.-L."/>
            <person name="Looney B."/>
            <person name="Rojas-Flechas A."/>
            <person name="Nash J."/>
            <person name="Hameed K."/>
            <person name="Schadt C."/>
            <person name="Martin F."/>
            <person name="Crous P.W."/>
            <person name="Miettinen O."/>
            <person name="Magnuson J.K."/>
            <person name="Labbe J."/>
            <person name="Jacobson D."/>
            <person name="Doktycz M.J."/>
            <person name="Veneault-Fourrey C."/>
            <person name="Kuo A."/>
            <person name="Mondo S."/>
            <person name="Calhoun S."/>
            <person name="Riley R."/>
            <person name="Ohm R."/>
            <person name="LaButti K."/>
            <person name="Andreopoulos B."/>
            <person name="Pangilinan J."/>
            <person name="Nolan M."/>
            <person name="Tritt A."/>
            <person name="Clum A."/>
            <person name="Lipzen A."/>
            <person name="Daum C."/>
            <person name="Barry K."/>
            <person name="Grigoriev I.V."/>
            <person name="Vilgalys R."/>
        </authorList>
    </citation>
    <scope>NUCLEOTIDE SEQUENCE</scope>
    <source>
        <strain evidence="2">PMI_201</strain>
    </source>
</reference>